<accession>A0A6A6REP3</accession>
<feature type="compositionally biased region" description="Acidic residues" evidence="1">
    <location>
        <begin position="421"/>
        <end position="442"/>
    </location>
</feature>
<feature type="region of interest" description="Disordered" evidence="1">
    <location>
        <begin position="402"/>
        <end position="442"/>
    </location>
</feature>
<evidence type="ECO:0000313" key="2">
    <source>
        <dbReference type="EMBL" id="KAF2501927.1"/>
    </source>
</evidence>
<name>A0A6A6REP3_9PEZI</name>
<organism evidence="2 3">
    <name type="scientific">Lophium mytilinum</name>
    <dbReference type="NCBI Taxonomy" id="390894"/>
    <lineage>
        <taxon>Eukaryota</taxon>
        <taxon>Fungi</taxon>
        <taxon>Dikarya</taxon>
        <taxon>Ascomycota</taxon>
        <taxon>Pezizomycotina</taxon>
        <taxon>Dothideomycetes</taxon>
        <taxon>Pleosporomycetidae</taxon>
        <taxon>Mytilinidiales</taxon>
        <taxon>Mytilinidiaceae</taxon>
        <taxon>Lophium</taxon>
    </lineage>
</organism>
<gene>
    <name evidence="2" type="ORF">BU16DRAFT_212286</name>
</gene>
<dbReference type="EMBL" id="MU004182">
    <property type="protein sequence ID" value="KAF2501927.1"/>
    <property type="molecule type" value="Genomic_DNA"/>
</dbReference>
<dbReference type="Proteomes" id="UP000799750">
    <property type="component" value="Unassembled WGS sequence"/>
</dbReference>
<proteinExistence type="predicted"/>
<dbReference type="AlphaFoldDB" id="A0A6A6REP3"/>
<sequence length="536" mass="60395">MPASAQPTLCAELPLELAEIIIENLESYDRHGSSQRLTNDSKRDLKNTRHVSRLFRDATTKSFAKVVESTVFASTKQSMERLKELSKMPEVTSWTTTLTVSGMQFARPTPPVVRKMTPQAVDAHTACYHDQILYQDSGEYMQDLVDILPRFAQLTHLQYIPYSLGGPIKAWLSNIICPVDYDWELNPFFSRDRVSFGEEGVVDRPTVLGHVFKALCLSGQQLSTFSTPCFGRRSLLREPINANLLTRSAPLHALAVLGQLKHLHLNISPPTAHKQIPCNTVIRALLAASNVDTLELAFTGSRIWELSWYILLAVRNKGGFQNVRDFRVAQDAGTLTKACHIKNVFGGLQCLRRLALGNINLDPDFGDWTAVFRDVKEHNKLQSLWLFSPRVHFHAAVLGVKGSSSSGENGFADRDRLWQGEETEEESRDLDSEPPDENDDVGELEMEFYTRSEGSEEDRDIIEELEGDNKAEEEGYDWAMWRYGDETDRVLTEEWKTFKDAAEDTKIVRASRLDPDNALLNIQLHSDTACGGLGSY</sequence>
<protein>
    <submittedName>
        <fullName evidence="2">Uncharacterized protein</fullName>
    </submittedName>
</protein>
<evidence type="ECO:0000256" key="1">
    <source>
        <dbReference type="SAM" id="MobiDB-lite"/>
    </source>
</evidence>
<evidence type="ECO:0000313" key="3">
    <source>
        <dbReference type="Proteomes" id="UP000799750"/>
    </source>
</evidence>
<keyword evidence="3" id="KW-1185">Reference proteome</keyword>
<reference evidence="2" key="1">
    <citation type="journal article" date="2020" name="Stud. Mycol.">
        <title>101 Dothideomycetes genomes: a test case for predicting lifestyles and emergence of pathogens.</title>
        <authorList>
            <person name="Haridas S."/>
            <person name="Albert R."/>
            <person name="Binder M."/>
            <person name="Bloem J."/>
            <person name="Labutti K."/>
            <person name="Salamov A."/>
            <person name="Andreopoulos B."/>
            <person name="Baker S."/>
            <person name="Barry K."/>
            <person name="Bills G."/>
            <person name="Bluhm B."/>
            <person name="Cannon C."/>
            <person name="Castanera R."/>
            <person name="Culley D."/>
            <person name="Daum C."/>
            <person name="Ezra D."/>
            <person name="Gonzalez J."/>
            <person name="Henrissat B."/>
            <person name="Kuo A."/>
            <person name="Liang C."/>
            <person name="Lipzen A."/>
            <person name="Lutzoni F."/>
            <person name="Magnuson J."/>
            <person name="Mondo S."/>
            <person name="Nolan M."/>
            <person name="Ohm R."/>
            <person name="Pangilinan J."/>
            <person name="Park H.-J."/>
            <person name="Ramirez L."/>
            <person name="Alfaro M."/>
            <person name="Sun H."/>
            <person name="Tritt A."/>
            <person name="Yoshinaga Y."/>
            <person name="Zwiers L.-H."/>
            <person name="Turgeon B."/>
            <person name="Goodwin S."/>
            <person name="Spatafora J."/>
            <person name="Crous P."/>
            <person name="Grigoriev I."/>
        </authorList>
    </citation>
    <scope>NUCLEOTIDE SEQUENCE</scope>
    <source>
        <strain evidence="2">CBS 269.34</strain>
    </source>
</reference>